<feature type="domain" description="Enoyl reductase (ER)" evidence="2">
    <location>
        <begin position="20"/>
        <end position="330"/>
    </location>
</feature>
<dbReference type="EMBL" id="CAFBMM010000014">
    <property type="protein sequence ID" value="CAB4901271.1"/>
    <property type="molecule type" value="Genomic_DNA"/>
</dbReference>
<keyword evidence="1" id="KW-0560">Oxidoreductase</keyword>
<dbReference type="InterPro" id="IPR036291">
    <property type="entry name" value="NAD(P)-bd_dom_sf"/>
</dbReference>
<evidence type="ECO:0000313" key="5">
    <source>
        <dbReference type="EMBL" id="CAB4982890.1"/>
    </source>
</evidence>
<sequence length="339" mass="36746">MTRPINHAWQLAQRPTKNIDRDTFALVEESVPELADGEYLVRNVFLSVDPTQRTWIREEPSYLPPVGIGEVMRAGAIGEVVESRHPEFPVGSFVTGLLGWQEYSLLREAVNIVPPGIPLRPMMGVFGATGITAYFGMLEVGEPKAGETVLVSGAAGATGSVAAQVAQIQGARAIGIAGSAEKCEWLVKTAGLAAAINYRTEDVEQRIGELCPEGIDVFFDNVGGATLDAGLKHLAIGARVVLCGAISTYNELDAPTPIHWYLNLVVKRARMQGFLVLDYLDRFPDAVMQLVVWDMEGKLKWRDHVLDGIERAPEALEMLFSGDNTGKLLVQVAPDPTAP</sequence>
<accession>A0A6J7QEM0</accession>
<dbReference type="AlphaFoldDB" id="A0A6J7QEM0"/>
<dbReference type="EMBL" id="CAFBPQ010000005">
    <property type="protein sequence ID" value="CAB5015566.1"/>
    <property type="molecule type" value="Genomic_DNA"/>
</dbReference>
<dbReference type="CDD" id="cd05288">
    <property type="entry name" value="PGDH"/>
    <property type="match status" value="1"/>
</dbReference>
<dbReference type="Gene3D" id="3.90.180.10">
    <property type="entry name" value="Medium-chain alcohol dehydrogenases, catalytic domain"/>
    <property type="match status" value="1"/>
</dbReference>
<protein>
    <submittedName>
        <fullName evidence="6">Unannotated protein</fullName>
    </submittedName>
</protein>
<reference evidence="6" key="1">
    <citation type="submission" date="2020-05" db="EMBL/GenBank/DDBJ databases">
        <authorList>
            <person name="Chiriac C."/>
            <person name="Salcher M."/>
            <person name="Ghai R."/>
            <person name="Kavagutti S V."/>
        </authorList>
    </citation>
    <scope>NUCLEOTIDE SEQUENCE</scope>
</reference>
<dbReference type="InterPro" id="IPR011032">
    <property type="entry name" value="GroES-like_sf"/>
</dbReference>
<dbReference type="InterPro" id="IPR013149">
    <property type="entry name" value="ADH-like_C"/>
</dbReference>
<dbReference type="GO" id="GO:0016628">
    <property type="term" value="F:oxidoreductase activity, acting on the CH-CH group of donors, NAD or NADP as acceptor"/>
    <property type="evidence" value="ECO:0007669"/>
    <property type="project" value="InterPro"/>
</dbReference>
<evidence type="ECO:0000259" key="2">
    <source>
        <dbReference type="SMART" id="SM00829"/>
    </source>
</evidence>
<dbReference type="Gene3D" id="3.40.50.720">
    <property type="entry name" value="NAD(P)-binding Rossmann-like Domain"/>
    <property type="match status" value="1"/>
</dbReference>
<dbReference type="SMART" id="SM00829">
    <property type="entry name" value="PKS_ER"/>
    <property type="match status" value="1"/>
</dbReference>
<name>A0A6J7QEM0_9ZZZZ</name>
<dbReference type="InterPro" id="IPR045010">
    <property type="entry name" value="MDR_fam"/>
</dbReference>
<dbReference type="InterPro" id="IPR020843">
    <property type="entry name" value="ER"/>
</dbReference>
<dbReference type="EMBL" id="CAEZYK010000116">
    <property type="protein sequence ID" value="CAB4734241.1"/>
    <property type="molecule type" value="Genomic_DNA"/>
</dbReference>
<dbReference type="EMBL" id="CAFBOF010000031">
    <property type="protein sequence ID" value="CAB4982890.1"/>
    <property type="molecule type" value="Genomic_DNA"/>
</dbReference>
<organism evidence="6">
    <name type="scientific">freshwater metagenome</name>
    <dbReference type="NCBI Taxonomy" id="449393"/>
    <lineage>
        <taxon>unclassified sequences</taxon>
        <taxon>metagenomes</taxon>
        <taxon>ecological metagenomes</taxon>
    </lineage>
</organism>
<dbReference type="PANTHER" id="PTHR43205:SF42">
    <property type="entry name" value="ALCOHOL DEHYDROGENASE, ZINC-CONTAINING (AFU_ORTHOLOGUE AFUA_7G04530)"/>
    <property type="match status" value="1"/>
</dbReference>
<evidence type="ECO:0000313" key="3">
    <source>
        <dbReference type="EMBL" id="CAB4734241.1"/>
    </source>
</evidence>
<dbReference type="SUPFAM" id="SSF50129">
    <property type="entry name" value="GroES-like"/>
    <property type="match status" value="1"/>
</dbReference>
<dbReference type="FunFam" id="3.40.50.720:FF:000121">
    <property type="entry name" value="Prostaglandin reductase 2"/>
    <property type="match status" value="1"/>
</dbReference>
<dbReference type="InterPro" id="IPR041694">
    <property type="entry name" value="ADH_N_2"/>
</dbReference>
<dbReference type="Pfam" id="PF16884">
    <property type="entry name" value="ADH_N_2"/>
    <property type="match status" value="1"/>
</dbReference>
<gene>
    <name evidence="3" type="ORF">UFOPK2683_01476</name>
    <name evidence="4" type="ORF">UFOPK3605_00493</name>
    <name evidence="5" type="ORF">UFOPK3897_01220</name>
    <name evidence="6" type="ORF">UFOPK4121_00309</name>
</gene>
<dbReference type="PANTHER" id="PTHR43205">
    <property type="entry name" value="PROSTAGLANDIN REDUCTASE"/>
    <property type="match status" value="1"/>
</dbReference>
<evidence type="ECO:0000256" key="1">
    <source>
        <dbReference type="ARBA" id="ARBA00023002"/>
    </source>
</evidence>
<dbReference type="Pfam" id="PF00107">
    <property type="entry name" value="ADH_zinc_N"/>
    <property type="match status" value="1"/>
</dbReference>
<dbReference type="SUPFAM" id="SSF51735">
    <property type="entry name" value="NAD(P)-binding Rossmann-fold domains"/>
    <property type="match status" value="1"/>
</dbReference>
<evidence type="ECO:0000313" key="4">
    <source>
        <dbReference type="EMBL" id="CAB4901271.1"/>
    </source>
</evidence>
<proteinExistence type="predicted"/>
<evidence type="ECO:0000313" key="6">
    <source>
        <dbReference type="EMBL" id="CAB5015566.1"/>
    </source>
</evidence>